<dbReference type="EMBL" id="JANFAV010000004">
    <property type="protein sequence ID" value="MCW6534735.1"/>
    <property type="molecule type" value="Genomic_DNA"/>
</dbReference>
<dbReference type="RefSeq" id="WP_265268569.1">
    <property type="nucleotide sequence ID" value="NZ_JANFAV010000004.1"/>
</dbReference>
<keyword evidence="3" id="KW-1185">Reference proteome</keyword>
<evidence type="ECO:0000313" key="2">
    <source>
        <dbReference type="EMBL" id="MCW6534735.1"/>
    </source>
</evidence>
<dbReference type="InterPro" id="IPR022061">
    <property type="entry name" value="DUF3617"/>
</dbReference>
<gene>
    <name evidence="2" type="ORF">NEE01_08045</name>
</gene>
<reference evidence="2" key="1">
    <citation type="submission" date="2022-06" db="EMBL/GenBank/DDBJ databases">
        <title>Sphingomonas sp. nov. isolated from rhizosphere soil of tomato.</title>
        <authorList>
            <person name="Dong H."/>
            <person name="Gao R."/>
        </authorList>
    </citation>
    <scope>NUCLEOTIDE SEQUENCE</scope>
    <source>
        <strain evidence="2">MMSM24</strain>
    </source>
</reference>
<evidence type="ECO:0000313" key="3">
    <source>
        <dbReference type="Proteomes" id="UP001165565"/>
    </source>
</evidence>
<name>A0AA41Z665_9SPHN</name>
<dbReference type="Proteomes" id="UP001165565">
    <property type="component" value="Unassembled WGS sequence"/>
</dbReference>
<evidence type="ECO:0000256" key="1">
    <source>
        <dbReference type="SAM" id="MobiDB-lite"/>
    </source>
</evidence>
<organism evidence="2 3">
    <name type="scientific">Sphingomonas lycopersici</name>
    <dbReference type="NCBI Taxonomy" id="2951807"/>
    <lineage>
        <taxon>Bacteria</taxon>
        <taxon>Pseudomonadati</taxon>
        <taxon>Pseudomonadota</taxon>
        <taxon>Alphaproteobacteria</taxon>
        <taxon>Sphingomonadales</taxon>
        <taxon>Sphingomonadaceae</taxon>
        <taxon>Sphingomonas</taxon>
    </lineage>
</organism>
<dbReference type="AlphaFoldDB" id="A0AA41Z665"/>
<protein>
    <submittedName>
        <fullName evidence="2">DUF3617 domain-containing protein</fullName>
    </submittedName>
</protein>
<comment type="caution">
    <text evidence="2">The sequence shown here is derived from an EMBL/GenBank/DDBJ whole genome shotgun (WGS) entry which is preliminary data.</text>
</comment>
<accession>A0AA41Z665</accession>
<dbReference type="PROSITE" id="PS51257">
    <property type="entry name" value="PROKAR_LIPOPROTEIN"/>
    <property type="match status" value="1"/>
</dbReference>
<feature type="region of interest" description="Disordered" evidence="1">
    <location>
        <begin position="151"/>
        <end position="186"/>
    </location>
</feature>
<sequence length="186" mass="19388">MRSIAPAATVAALVLLGACGKHDGNAVSMTNASVDTVANVAKAQQIKLQPGQWDMTVEMVSQEIKGAPAGMPAQPKMPPVSTKICLTKEQVEKPENMFANGQADFKKNCVFDKFDMSDGKISTQMHCTMPNGMKVEGTNSGTFSATEMASESTATVSGMPGGMSSTTRTKMSAKRTGDCSATPTAG</sequence>
<dbReference type="Pfam" id="PF12276">
    <property type="entry name" value="DUF3617"/>
    <property type="match status" value="1"/>
</dbReference>
<proteinExistence type="predicted"/>